<evidence type="ECO:0000256" key="3">
    <source>
        <dbReference type="ARBA" id="ARBA00022989"/>
    </source>
</evidence>
<accession>A0AAD4MXS8</accession>
<feature type="transmembrane region" description="Helical" evidence="6">
    <location>
        <begin position="606"/>
        <end position="625"/>
    </location>
</feature>
<evidence type="ECO:0000259" key="9">
    <source>
        <dbReference type="PROSITE" id="PS51670"/>
    </source>
</evidence>
<dbReference type="PROSITE" id="PS50262">
    <property type="entry name" value="G_PROTEIN_RECEP_F1_2"/>
    <property type="match status" value="1"/>
</dbReference>
<keyword evidence="11" id="KW-1185">Reference proteome</keyword>
<dbReference type="InterPro" id="IPR003582">
    <property type="entry name" value="ShKT_dom"/>
</dbReference>
<feature type="domain" description="ShKT" evidence="9">
    <location>
        <begin position="288"/>
        <end position="322"/>
    </location>
</feature>
<dbReference type="GO" id="GO:0016020">
    <property type="term" value="C:membrane"/>
    <property type="evidence" value="ECO:0007669"/>
    <property type="project" value="UniProtKB-SubCell"/>
</dbReference>
<proteinExistence type="predicted"/>
<dbReference type="AlphaFoldDB" id="A0AAD4MXS8"/>
<feature type="transmembrane region" description="Helical" evidence="6">
    <location>
        <begin position="558"/>
        <end position="580"/>
    </location>
</feature>
<feature type="transmembrane region" description="Helical" evidence="6">
    <location>
        <begin position="498"/>
        <end position="519"/>
    </location>
</feature>
<organism evidence="10 11">
    <name type="scientific">Ditylenchus destructor</name>
    <dbReference type="NCBI Taxonomy" id="166010"/>
    <lineage>
        <taxon>Eukaryota</taxon>
        <taxon>Metazoa</taxon>
        <taxon>Ecdysozoa</taxon>
        <taxon>Nematoda</taxon>
        <taxon>Chromadorea</taxon>
        <taxon>Rhabditida</taxon>
        <taxon>Tylenchina</taxon>
        <taxon>Tylenchomorpha</taxon>
        <taxon>Sphaerularioidea</taxon>
        <taxon>Anguinidae</taxon>
        <taxon>Anguininae</taxon>
        <taxon>Ditylenchus</taxon>
    </lineage>
</organism>
<dbReference type="CDD" id="cd00637">
    <property type="entry name" value="7tm_classA_rhodopsin-like"/>
    <property type="match status" value="1"/>
</dbReference>
<evidence type="ECO:0000256" key="2">
    <source>
        <dbReference type="ARBA" id="ARBA00022692"/>
    </source>
</evidence>
<feature type="transmembrane region" description="Helical" evidence="6">
    <location>
        <begin position="388"/>
        <end position="414"/>
    </location>
</feature>
<comment type="caution">
    <text evidence="10">The sequence shown here is derived from an EMBL/GenBank/DDBJ whole genome shotgun (WGS) entry which is preliminary data.</text>
</comment>
<dbReference type="PANTHER" id="PTHR46219:SF5">
    <property type="entry name" value="SHKT DOMAIN-CONTAINING PROTEIN"/>
    <property type="match status" value="1"/>
</dbReference>
<dbReference type="PANTHER" id="PTHR46219">
    <property type="entry name" value="PROTEIN CBG11138"/>
    <property type="match status" value="1"/>
</dbReference>
<feature type="disulfide bond" evidence="5">
    <location>
        <begin position="288"/>
        <end position="322"/>
    </location>
</feature>
<keyword evidence="4 6" id="KW-0472">Membrane</keyword>
<comment type="subcellular location">
    <subcellularLocation>
        <location evidence="1">Membrane</location>
    </subcellularLocation>
</comment>
<feature type="transmembrane region" description="Helical" evidence="6">
    <location>
        <begin position="460"/>
        <end position="478"/>
    </location>
</feature>
<evidence type="ECO:0000256" key="5">
    <source>
        <dbReference type="PROSITE-ProRule" id="PRU01005"/>
    </source>
</evidence>
<feature type="transmembrane region" description="Helical" evidence="6">
    <location>
        <begin position="421"/>
        <end position="440"/>
    </location>
</feature>
<evidence type="ECO:0000256" key="1">
    <source>
        <dbReference type="ARBA" id="ARBA00004370"/>
    </source>
</evidence>
<keyword evidence="7" id="KW-0732">Signal</keyword>
<feature type="transmembrane region" description="Helical" evidence="6">
    <location>
        <begin position="637"/>
        <end position="657"/>
    </location>
</feature>
<sequence length="696" mass="78638">MYSATSRQLVLCIASLVLLIKDLLSQPNFTMTDTMQDNLQITSQHRRNSTEGLLALKHSSEKNDKVNELMLKSQAKESQTPFIKCQDAKGGFFPNATNCEDDAGLAICSESFPPNRGKSANETRPTLCESLELFEEAIQCAKTCKLCCEITSKKAAATAVRAGTRLVGDHLTVTGPGNGSCQDDPVFILECSYLKAHCEEDNWIEPLKSKCTATCGECSPFSPEICLDKHLRCGDIHNASKLCEDPQYGPLFQQRCAVSCHKCDPKENVKSTKASDKLRKVPETLPHCVDRSEDCQRNAFQCNNTLYRTLMREQCPRTCNNCSSPPIAHRHFESTEHKDSITQPAASKSDCSDTHEKMAIDSILRTRLNHTDVVLIESGSGAAQTRTLVAIAMLVLTTLCTLFYILVTIAVWRLARRNSTFMLFFSHGISDMLGLIQFIWLSIEVIVQYRVPVSNSITTFLIRLSYFPMFFHVFAIAVNRGHSVFMPTYYECFWSQRVTLLCVALCWLLGLILDVYFVYLVGAPDRELYTHRIDTLSISSSAMYKTSDDMFPHEMIVAFYKTIVFSCIFIYVGVVARLLWEKYVSFPKEMDKMIVTRLQKQQDTRLKLFLLCFVCFVPNMIKMFNPVIELPRPVNCYVSTLTTVARTSISAFVLVGLSSSVRRNMPWPWCKAKSPRRSEITIVKLANYKGRDSCIR</sequence>
<gene>
    <name evidence="10" type="ORF">DdX_12862</name>
</gene>
<feature type="domain" description="G-protein coupled receptors family 1 profile" evidence="8">
    <location>
        <begin position="400"/>
        <end position="654"/>
    </location>
</feature>
<dbReference type="PROSITE" id="PS51670">
    <property type="entry name" value="SHKT"/>
    <property type="match status" value="2"/>
</dbReference>
<dbReference type="Gene3D" id="1.20.1070.10">
    <property type="entry name" value="Rhodopsin 7-helix transmembrane proteins"/>
    <property type="match status" value="1"/>
</dbReference>
<evidence type="ECO:0000256" key="7">
    <source>
        <dbReference type="SAM" id="SignalP"/>
    </source>
</evidence>
<dbReference type="Proteomes" id="UP001201812">
    <property type="component" value="Unassembled WGS sequence"/>
</dbReference>
<keyword evidence="2 6" id="KW-0812">Transmembrane</keyword>
<evidence type="ECO:0000313" key="10">
    <source>
        <dbReference type="EMBL" id="KAI1706652.1"/>
    </source>
</evidence>
<feature type="signal peptide" evidence="7">
    <location>
        <begin position="1"/>
        <end position="25"/>
    </location>
</feature>
<dbReference type="InterPro" id="IPR017452">
    <property type="entry name" value="GPCR_Rhodpsn_7TM"/>
</dbReference>
<evidence type="ECO:0000256" key="4">
    <source>
        <dbReference type="ARBA" id="ARBA00023136"/>
    </source>
</evidence>
<dbReference type="Gene3D" id="1.10.10.1940">
    <property type="match status" value="1"/>
</dbReference>
<evidence type="ECO:0000313" key="11">
    <source>
        <dbReference type="Proteomes" id="UP001201812"/>
    </source>
</evidence>
<dbReference type="Pfam" id="PF01549">
    <property type="entry name" value="ShK"/>
    <property type="match status" value="3"/>
</dbReference>
<name>A0AAD4MXS8_9BILA</name>
<feature type="chain" id="PRO_5042096530" evidence="7">
    <location>
        <begin position="26"/>
        <end position="696"/>
    </location>
</feature>
<dbReference type="EMBL" id="JAKKPZ010000046">
    <property type="protein sequence ID" value="KAI1706652.1"/>
    <property type="molecule type" value="Genomic_DNA"/>
</dbReference>
<dbReference type="SUPFAM" id="SSF81321">
    <property type="entry name" value="Family A G protein-coupled receptor-like"/>
    <property type="match status" value="1"/>
</dbReference>
<evidence type="ECO:0000256" key="6">
    <source>
        <dbReference type="SAM" id="Phobius"/>
    </source>
</evidence>
<keyword evidence="3 6" id="KW-1133">Transmembrane helix</keyword>
<dbReference type="SMART" id="SM00254">
    <property type="entry name" value="ShKT"/>
    <property type="match status" value="4"/>
</dbReference>
<keyword evidence="5" id="KW-1015">Disulfide bond</keyword>
<feature type="domain" description="ShKT" evidence="9">
    <location>
        <begin position="181"/>
        <end position="218"/>
    </location>
</feature>
<reference evidence="10" key="1">
    <citation type="submission" date="2022-01" db="EMBL/GenBank/DDBJ databases">
        <title>Genome Sequence Resource for Two Populations of Ditylenchus destructor, the Migratory Endoparasitic Phytonematode.</title>
        <authorList>
            <person name="Zhang H."/>
            <person name="Lin R."/>
            <person name="Xie B."/>
        </authorList>
    </citation>
    <scope>NUCLEOTIDE SEQUENCE</scope>
    <source>
        <strain evidence="10">BazhouSP</strain>
    </source>
</reference>
<protein>
    <submittedName>
        <fullName evidence="10">ShK domain-like domain-containing protein</fullName>
    </submittedName>
</protein>
<comment type="caution">
    <text evidence="5">Lacks conserved residue(s) required for the propagation of feature annotation.</text>
</comment>
<evidence type="ECO:0000259" key="8">
    <source>
        <dbReference type="PROSITE" id="PS50262"/>
    </source>
</evidence>